<feature type="transmembrane region" description="Helical" evidence="4">
    <location>
        <begin position="396"/>
        <end position="416"/>
    </location>
</feature>
<evidence type="ECO:0000256" key="3">
    <source>
        <dbReference type="SAM" id="MobiDB-lite"/>
    </source>
</evidence>
<dbReference type="InterPro" id="IPR011701">
    <property type="entry name" value="MFS"/>
</dbReference>
<feature type="region of interest" description="Disordered" evidence="3">
    <location>
        <begin position="466"/>
        <end position="494"/>
    </location>
</feature>
<dbReference type="PANTHER" id="PTHR43702:SF3">
    <property type="entry name" value="PROTEIN TSGA"/>
    <property type="match status" value="1"/>
</dbReference>
<sequence>MPIFNFKKHSLRTRDDERTKASELTGFSYGLLDTLNKHFQTTLGISKARSSGLQAAYFGAYPLASLGHANYILRHFGYKAVFIWGLALYGIGALIAWPCLLHRSFGGFCAAIFVIGNGLGSLETAANPYLAVCGPPRYSEIRINLAQAFNAVGTVIAPVLGSYAFFKNVGDNGASMQNVQWVYLAIACFVFLLAVIFYFSTIPEITDADMMFQAEETHVGVGEEPFRFSMPLLHNSAILELKVSIHNSFKIKLDSLREWGWICVHACITQVLVYHGQYMMLTRTRVAIAGYFINYATEVRAHTSSATGAIYLAIAQGCFAIGRFSGSFLMHFIRPRWVFLAYLTCVIIFNAAATTQNGNTGIAMLSLTLFFESVCFPTIVALGIRGIGRHTKRGSGLIVAGVSGGAVVPPILGASADAKGTANAMVVPACFMIAAWSYALCVNFVPSYRNPVDQIGAGMMSIRDEDRASDADVEARSDGGKPAGAGHRDGEPRD</sequence>
<gene>
    <name evidence="5" type="ORF">HETSPECPRED_002894</name>
</gene>
<feature type="transmembrane region" description="Helical" evidence="4">
    <location>
        <begin position="181"/>
        <end position="201"/>
    </location>
</feature>
<dbReference type="Proteomes" id="UP000664521">
    <property type="component" value="Unassembled WGS sequence"/>
</dbReference>
<keyword evidence="6" id="KW-1185">Reference proteome</keyword>
<feature type="transmembrane region" description="Helical" evidence="4">
    <location>
        <begin position="309"/>
        <end position="330"/>
    </location>
</feature>
<evidence type="ECO:0008006" key="7">
    <source>
        <dbReference type="Google" id="ProtNLM"/>
    </source>
</evidence>
<comment type="caution">
    <text evidence="5">The sequence shown here is derived from an EMBL/GenBank/DDBJ whole genome shotgun (WGS) entry which is preliminary data.</text>
</comment>
<protein>
    <recommendedName>
        <fullName evidence="7">Major facilitator superfamily (MFS) profile domain-containing protein</fullName>
    </recommendedName>
</protein>
<evidence type="ECO:0000313" key="6">
    <source>
        <dbReference type="Proteomes" id="UP000664521"/>
    </source>
</evidence>
<feature type="transmembrane region" description="Helical" evidence="4">
    <location>
        <begin position="80"/>
        <end position="98"/>
    </location>
</feature>
<feature type="transmembrane region" description="Helical" evidence="4">
    <location>
        <begin position="337"/>
        <end position="355"/>
    </location>
</feature>
<feature type="compositionally biased region" description="Basic and acidic residues" evidence="3">
    <location>
        <begin position="466"/>
        <end position="479"/>
    </location>
</feature>
<feature type="transmembrane region" description="Helical" evidence="4">
    <location>
        <begin position="259"/>
        <end position="276"/>
    </location>
</feature>
<proteinExistence type="predicted"/>
<dbReference type="AlphaFoldDB" id="A0A8H3J5M3"/>
<evidence type="ECO:0000256" key="2">
    <source>
        <dbReference type="ARBA" id="ARBA00022475"/>
    </source>
</evidence>
<keyword evidence="4" id="KW-0812">Transmembrane</keyword>
<feature type="transmembrane region" description="Helical" evidence="4">
    <location>
        <begin position="361"/>
        <end position="384"/>
    </location>
</feature>
<dbReference type="PANTHER" id="PTHR43702">
    <property type="entry name" value="L-FUCOSE-PROTON SYMPORTER"/>
    <property type="match status" value="1"/>
</dbReference>
<dbReference type="EMBL" id="CAJPDS010000179">
    <property type="protein sequence ID" value="CAF9941196.1"/>
    <property type="molecule type" value="Genomic_DNA"/>
</dbReference>
<reference evidence="5" key="1">
    <citation type="submission" date="2021-03" db="EMBL/GenBank/DDBJ databases">
        <authorList>
            <person name="Tagirdzhanova G."/>
        </authorList>
    </citation>
    <scope>NUCLEOTIDE SEQUENCE</scope>
</reference>
<keyword evidence="4" id="KW-1133">Transmembrane helix</keyword>
<evidence type="ECO:0000256" key="1">
    <source>
        <dbReference type="ARBA" id="ARBA00004429"/>
    </source>
</evidence>
<evidence type="ECO:0000256" key="4">
    <source>
        <dbReference type="SAM" id="Phobius"/>
    </source>
</evidence>
<feature type="transmembrane region" description="Helical" evidence="4">
    <location>
        <begin position="422"/>
        <end position="445"/>
    </location>
</feature>
<organism evidence="5 6">
    <name type="scientific">Heterodermia speciosa</name>
    <dbReference type="NCBI Taxonomy" id="116794"/>
    <lineage>
        <taxon>Eukaryota</taxon>
        <taxon>Fungi</taxon>
        <taxon>Dikarya</taxon>
        <taxon>Ascomycota</taxon>
        <taxon>Pezizomycotina</taxon>
        <taxon>Lecanoromycetes</taxon>
        <taxon>OSLEUM clade</taxon>
        <taxon>Lecanoromycetidae</taxon>
        <taxon>Caliciales</taxon>
        <taxon>Physciaceae</taxon>
        <taxon>Heterodermia</taxon>
    </lineage>
</organism>
<feature type="transmembrane region" description="Helical" evidence="4">
    <location>
        <begin position="104"/>
        <end position="122"/>
    </location>
</feature>
<evidence type="ECO:0000313" key="5">
    <source>
        <dbReference type="EMBL" id="CAF9941196.1"/>
    </source>
</evidence>
<dbReference type="Pfam" id="PF07690">
    <property type="entry name" value="MFS_1"/>
    <property type="match status" value="1"/>
</dbReference>
<name>A0A8H3J5M3_9LECA</name>
<dbReference type="OrthoDB" id="546893at2759"/>
<keyword evidence="2" id="KW-1003">Cell membrane</keyword>
<dbReference type="SUPFAM" id="SSF103473">
    <property type="entry name" value="MFS general substrate transporter"/>
    <property type="match status" value="1"/>
</dbReference>
<comment type="subcellular location">
    <subcellularLocation>
        <location evidence="1">Cell inner membrane</location>
        <topology evidence="1">Multi-pass membrane protein</topology>
    </subcellularLocation>
</comment>
<accession>A0A8H3J5M3</accession>
<dbReference type="InterPro" id="IPR036259">
    <property type="entry name" value="MFS_trans_sf"/>
</dbReference>
<dbReference type="InterPro" id="IPR050375">
    <property type="entry name" value="MFS_TsgA-like"/>
</dbReference>
<dbReference type="GO" id="GO:0005886">
    <property type="term" value="C:plasma membrane"/>
    <property type="evidence" value="ECO:0007669"/>
    <property type="project" value="UniProtKB-SubCell"/>
</dbReference>
<feature type="transmembrane region" description="Helical" evidence="4">
    <location>
        <begin position="143"/>
        <end position="166"/>
    </location>
</feature>
<dbReference type="GO" id="GO:0022857">
    <property type="term" value="F:transmembrane transporter activity"/>
    <property type="evidence" value="ECO:0007669"/>
    <property type="project" value="InterPro"/>
</dbReference>
<dbReference type="Gene3D" id="1.20.1250.20">
    <property type="entry name" value="MFS general substrate transporter like domains"/>
    <property type="match status" value="2"/>
</dbReference>
<keyword evidence="4" id="KW-0472">Membrane</keyword>